<dbReference type="Proteomes" id="UP000663882">
    <property type="component" value="Unassembled WGS sequence"/>
</dbReference>
<accession>A0A815R447</accession>
<dbReference type="Gene3D" id="3.40.50.300">
    <property type="entry name" value="P-loop containing nucleotide triphosphate hydrolases"/>
    <property type="match status" value="1"/>
</dbReference>
<sequence>MDVVYSIKKYRLKLINNKIVPFYQKDIQILDSKLYRNSFRTGPGLLSITVSIIHGSPRTEALKHDGKILCCAPSNIAVDNLIERLGRKKEFKLIRLGHPARLLESIQCFSLESIVMENYQDVKNTLRKDLNQCFIIVIDECSQVLEVACWLDLLRKEIYFYDENSRGNEGEVELVNIHINELIENYSLSIDQIGIITLYYLQVQLLREKILNKYTNLEIKSLDRFQGTEKEIIIISMVRSNLYGEVGFLSDSRRINVAIRRARRHLCIFSNAQTVTHDPFIKR</sequence>
<dbReference type="EMBL" id="CAJNOU010005243">
    <property type="protein sequence ID" value="CAF1471699.1"/>
    <property type="molecule type" value="Genomic_DNA"/>
</dbReference>
<evidence type="ECO:0000259" key="5">
    <source>
        <dbReference type="Pfam" id="PF13087"/>
    </source>
</evidence>
<dbReference type="GO" id="GO:0005634">
    <property type="term" value="C:nucleus"/>
    <property type="evidence" value="ECO:0007669"/>
    <property type="project" value="TreeGrafter"/>
</dbReference>
<keyword evidence="2" id="KW-0378">Hydrolase</keyword>
<dbReference type="PANTHER" id="PTHR43788">
    <property type="entry name" value="DNA2/NAM7 HELICASE FAMILY MEMBER"/>
    <property type="match status" value="1"/>
</dbReference>
<dbReference type="Pfam" id="PF13087">
    <property type="entry name" value="AAA_12"/>
    <property type="match status" value="1"/>
</dbReference>
<dbReference type="PANTHER" id="PTHR43788:SF8">
    <property type="entry name" value="DNA-BINDING PROTEIN SMUBP-2"/>
    <property type="match status" value="1"/>
</dbReference>
<dbReference type="InterPro" id="IPR027417">
    <property type="entry name" value="P-loop_NTPase"/>
</dbReference>
<dbReference type="GO" id="GO:0005524">
    <property type="term" value="F:ATP binding"/>
    <property type="evidence" value="ECO:0007669"/>
    <property type="project" value="UniProtKB-KW"/>
</dbReference>
<dbReference type="OrthoDB" id="6513042at2759"/>
<keyword evidence="4" id="KW-0067">ATP-binding</keyword>
<evidence type="ECO:0000313" key="7">
    <source>
        <dbReference type="EMBL" id="CAF1471699.1"/>
    </source>
</evidence>
<dbReference type="Proteomes" id="UP000663889">
    <property type="component" value="Unassembled WGS sequence"/>
</dbReference>
<dbReference type="GO" id="GO:0043139">
    <property type="term" value="F:5'-3' DNA helicase activity"/>
    <property type="evidence" value="ECO:0007669"/>
    <property type="project" value="TreeGrafter"/>
</dbReference>
<gene>
    <name evidence="9" type="ORF">FNK824_LOCUS21039</name>
    <name evidence="8" type="ORF">OTI717_LOCUS18253</name>
    <name evidence="6" type="ORF">RFH988_LOCUS36140</name>
    <name evidence="7" type="ORF">SEV965_LOCUS34681</name>
</gene>
<dbReference type="CDD" id="cd18808">
    <property type="entry name" value="SF1_C_Upf1"/>
    <property type="match status" value="1"/>
</dbReference>
<evidence type="ECO:0000313" key="10">
    <source>
        <dbReference type="Proteomes" id="UP000663889"/>
    </source>
</evidence>
<dbReference type="Proteomes" id="UP000663823">
    <property type="component" value="Unassembled WGS sequence"/>
</dbReference>
<dbReference type="SUPFAM" id="SSF52540">
    <property type="entry name" value="P-loop containing nucleoside triphosphate hydrolases"/>
    <property type="match status" value="1"/>
</dbReference>
<evidence type="ECO:0000313" key="9">
    <source>
        <dbReference type="EMBL" id="CAF3909941.1"/>
    </source>
</evidence>
<dbReference type="GO" id="GO:0005737">
    <property type="term" value="C:cytoplasm"/>
    <property type="evidence" value="ECO:0007669"/>
    <property type="project" value="TreeGrafter"/>
</dbReference>
<feature type="domain" description="DNA2/NAM7 helicase-like C-terminal" evidence="5">
    <location>
        <begin position="81"/>
        <end position="272"/>
    </location>
</feature>
<dbReference type="GO" id="GO:0016787">
    <property type="term" value="F:hydrolase activity"/>
    <property type="evidence" value="ECO:0007669"/>
    <property type="project" value="UniProtKB-KW"/>
</dbReference>
<evidence type="ECO:0000313" key="8">
    <source>
        <dbReference type="EMBL" id="CAF3800613.1"/>
    </source>
</evidence>
<name>A0A815R447_9BILA</name>
<dbReference type="InterPro" id="IPR041679">
    <property type="entry name" value="DNA2/NAM7-like_C"/>
</dbReference>
<keyword evidence="3" id="KW-0347">Helicase</keyword>
<evidence type="ECO:0000256" key="4">
    <source>
        <dbReference type="ARBA" id="ARBA00022840"/>
    </source>
</evidence>
<dbReference type="EMBL" id="CAJOAX010002497">
    <property type="protein sequence ID" value="CAF3800613.1"/>
    <property type="molecule type" value="Genomic_DNA"/>
</dbReference>
<reference evidence="7" key="1">
    <citation type="submission" date="2021-02" db="EMBL/GenBank/DDBJ databases">
        <authorList>
            <person name="Nowell W R."/>
        </authorList>
    </citation>
    <scope>NUCLEOTIDE SEQUENCE</scope>
</reference>
<evidence type="ECO:0000256" key="2">
    <source>
        <dbReference type="ARBA" id="ARBA00022801"/>
    </source>
</evidence>
<keyword evidence="1" id="KW-0547">Nucleotide-binding</keyword>
<protein>
    <recommendedName>
        <fullName evidence="5">DNA2/NAM7 helicase-like C-terminal domain-containing protein</fullName>
    </recommendedName>
</protein>
<dbReference type="EMBL" id="CAJOBE010003970">
    <property type="protein sequence ID" value="CAF3909941.1"/>
    <property type="molecule type" value="Genomic_DNA"/>
</dbReference>
<dbReference type="Proteomes" id="UP000663874">
    <property type="component" value="Unassembled WGS sequence"/>
</dbReference>
<dbReference type="AlphaFoldDB" id="A0A815R447"/>
<dbReference type="InterPro" id="IPR047187">
    <property type="entry name" value="SF1_C_Upf1"/>
</dbReference>
<organism evidence="7 10">
    <name type="scientific">Rotaria sordida</name>
    <dbReference type="NCBI Taxonomy" id="392033"/>
    <lineage>
        <taxon>Eukaryota</taxon>
        <taxon>Metazoa</taxon>
        <taxon>Spiralia</taxon>
        <taxon>Gnathifera</taxon>
        <taxon>Rotifera</taxon>
        <taxon>Eurotatoria</taxon>
        <taxon>Bdelloidea</taxon>
        <taxon>Philodinida</taxon>
        <taxon>Philodinidae</taxon>
        <taxon>Rotaria</taxon>
    </lineage>
</organism>
<comment type="caution">
    <text evidence="7">The sequence shown here is derived from an EMBL/GenBank/DDBJ whole genome shotgun (WGS) entry which is preliminary data.</text>
</comment>
<evidence type="ECO:0000313" key="6">
    <source>
        <dbReference type="EMBL" id="CAF1435823.1"/>
    </source>
</evidence>
<evidence type="ECO:0000256" key="1">
    <source>
        <dbReference type="ARBA" id="ARBA00022741"/>
    </source>
</evidence>
<proteinExistence type="predicted"/>
<evidence type="ECO:0000256" key="3">
    <source>
        <dbReference type="ARBA" id="ARBA00022806"/>
    </source>
</evidence>
<dbReference type="InterPro" id="IPR050534">
    <property type="entry name" value="Coronavir_polyprotein_1ab"/>
</dbReference>
<dbReference type="EMBL" id="CAJNOO010005982">
    <property type="protein sequence ID" value="CAF1435823.1"/>
    <property type="molecule type" value="Genomic_DNA"/>
</dbReference>